<sequence length="484" mass="56651">MNKICDICCENYNQSTRAKITCEYADCQYTACKSCIRTYLVGTTSDPNCMNCKKIWSDQFLVKNLNRTFCEKEYKQHRKDLLVDREISKLPETMIFAEQSKKIKREEKEIAEIRSKILELNKHLKELKTATAVHNNNIYHIRHGTDNNGKEPERRKFIMNCPNDGCRGFLSSQYKCELCEMHTCPHCVEVIGISKDIPHTCNPDNVASAEFIKKDSKPCPQCGIRIHKIQGCNQMWCTQCHVAFDYNTLKIDTGRVHNPEYYRYMRENNQNGAAPRNPGDLVCGGIIQLHHLTRILPVIKKCIKQNNPDMIVLDLDTEYGVLDNYLREIHRTISHIAYYDLPRTRTTVASLEDNRDLRVSYILGEICKKTLADKIYKNDIKRKRERELLHIYELLNLVVTENFNTIYNDALQQMQPVYRNLINQDTLQFMNSLNEKITTLDNLRDYCNKRLAKISVTYNTSVIYINDTWQLTRRKYNVSELVKE</sequence>
<keyword evidence="8" id="KW-0175">Coiled coil</keyword>
<evidence type="ECO:0000313" key="11">
    <source>
        <dbReference type="EMBL" id="ALH23404.1"/>
    </source>
</evidence>
<keyword evidence="5" id="KW-0833">Ubl conjugation pathway</keyword>
<keyword evidence="12" id="KW-1185">Reference proteome</keyword>
<feature type="domain" description="RING-type" evidence="10">
    <location>
        <begin position="1"/>
        <end position="268"/>
    </location>
</feature>
<dbReference type="Gene3D" id="1.20.120.1750">
    <property type="match status" value="1"/>
</dbReference>
<name>A0A0N9QY02_9VIRU</name>
<organism evidence="11 12">
    <name type="scientific">Chrysochromulina ericina virus CeV-01B</name>
    <dbReference type="NCBI Taxonomy" id="3070830"/>
    <lineage>
        <taxon>Viruses</taxon>
        <taxon>Varidnaviria</taxon>
        <taxon>Bamfordvirae</taxon>
        <taxon>Nucleocytoviricota</taxon>
        <taxon>Megaviricetes</taxon>
        <taxon>Imitervirales</taxon>
        <taxon>Mesomimiviridae</taxon>
        <taxon>Tethysvirus</taxon>
        <taxon>Tethysvirus raunefjordenense</taxon>
    </lineage>
</organism>
<evidence type="ECO:0000256" key="7">
    <source>
        <dbReference type="PROSITE-ProRule" id="PRU00175"/>
    </source>
</evidence>
<evidence type="ECO:0008006" key="13">
    <source>
        <dbReference type="Google" id="ProtNLM"/>
    </source>
</evidence>
<keyword evidence="2" id="KW-0479">Metal-binding</keyword>
<dbReference type="InterPro" id="IPR001841">
    <property type="entry name" value="Znf_RING"/>
</dbReference>
<dbReference type="GO" id="GO:0004842">
    <property type="term" value="F:ubiquitin-protein transferase activity"/>
    <property type="evidence" value="ECO:0007669"/>
    <property type="project" value="InterPro"/>
</dbReference>
<reference evidence="11 12" key="1">
    <citation type="journal article" date="2015" name="Genome Announc.">
        <title>The 474-Kilobase-Pair Complete Genome Sequence of CeV-01B, a Virus Infecting Haptolina (Chrysochromulina) ericina (Prymnesiophyceae).</title>
        <authorList>
            <person name="Gallot-Lavallee L."/>
            <person name="Pagarete A."/>
            <person name="Legendre M."/>
            <person name="Santini S."/>
            <person name="Sandaa R.A."/>
            <person name="Himmelbauer H."/>
            <person name="Ogata H."/>
            <person name="Bratbak G."/>
            <person name="Claverie J.M."/>
        </authorList>
    </citation>
    <scope>NUCLEOTIDE SEQUENCE [LARGE SCALE GENOMIC DNA]</scope>
    <source>
        <strain evidence="11">CeV-01B</strain>
    </source>
</reference>
<dbReference type="KEGG" id="vg:26049365"/>
<dbReference type="PROSITE" id="PS50089">
    <property type="entry name" value="ZF_RING_2"/>
    <property type="match status" value="1"/>
</dbReference>
<feature type="domain" description="RING-type" evidence="9">
    <location>
        <begin position="5"/>
        <end position="53"/>
    </location>
</feature>
<evidence type="ECO:0000256" key="2">
    <source>
        <dbReference type="ARBA" id="ARBA00022723"/>
    </source>
</evidence>
<dbReference type="GO" id="GO:0016567">
    <property type="term" value="P:protein ubiquitination"/>
    <property type="evidence" value="ECO:0007669"/>
    <property type="project" value="InterPro"/>
</dbReference>
<dbReference type="GO" id="GO:0008270">
    <property type="term" value="F:zinc ion binding"/>
    <property type="evidence" value="ECO:0007669"/>
    <property type="project" value="UniProtKB-KW"/>
</dbReference>
<dbReference type="SUPFAM" id="SSF57850">
    <property type="entry name" value="RING/U-box"/>
    <property type="match status" value="1"/>
</dbReference>
<evidence type="ECO:0000256" key="3">
    <source>
        <dbReference type="ARBA" id="ARBA00022737"/>
    </source>
</evidence>
<keyword evidence="4 7" id="KW-0863">Zinc-finger</keyword>
<dbReference type="EMBL" id="KT820662">
    <property type="protein sequence ID" value="ALH23404.1"/>
    <property type="molecule type" value="Genomic_DNA"/>
</dbReference>
<protein>
    <recommendedName>
        <fullName evidence="13">RING-type domain-containing protein</fullName>
    </recommendedName>
</protein>
<dbReference type="PROSITE" id="PS51873">
    <property type="entry name" value="TRIAD"/>
    <property type="match status" value="1"/>
</dbReference>
<evidence type="ECO:0000256" key="4">
    <source>
        <dbReference type="ARBA" id="ARBA00022771"/>
    </source>
</evidence>
<evidence type="ECO:0000256" key="8">
    <source>
        <dbReference type="SAM" id="Coils"/>
    </source>
</evidence>
<dbReference type="InterPro" id="IPR044066">
    <property type="entry name" value="TRIAD_supradom"/>
</dbReference>
<evidence type="ECO:0000313" key="12">
    <source>
        <dbReference type="Proteomes" id="UP000203826"/>
    </source>
</evidence>
<evidence type="ECO:0000256" key="6">
    <source>
        <dbReference type="ARBA" id="ARBA00022833"/>
    </source>
</evidence>
<evidence type="ECO:0000256" key="5">
    <source>
        <dbReference type="ARBA" id="ARBA00022786"/>
    </source>
</evidence>
<proteinExistence type="predicted"/>
<gene>
    <name evidence="11" type="ORF">ceV_498</name>
</gene>
<dbReference type="PANTHER" id="PTHR11685">
    <property type="entry name" value="RBR FAMILY RING FINGER AND IBR DOMAIN-CONTAINING"/>
    <property type="match status" value="1"/>
</dbReference>
<accession>A0A0N9QY02</accession>
<keyword evidence="6" id="KW-0862">Zinc</keyword>
<evidence type="ECO:0000256" key="1">
    <source>
        <dbReference type="ARBA" id="ARBA00022679"/>
    </source>
</evidence>
<keyword evidence="1" id="KW-0808">Transferase</keyword>
<dbReference type="OrthoDB" id="2737at10239"/>
<dbReference type="InterPro" id="IPR031127">
    <property type="entry name" value="E3_UB_ligase_RBR"/>
</dbReference>
<keyword evidence="3" id="KW-0677">Repeat</keyword>
<evidence type="ECO:0000259" key="10">
    <source>
        <dbReference type="PROSITE" id="PS51873"/>
    </source>
</evidence>
<evidence type="ECO:0000259" key="9">
    <source>
        <dbReference type="PROSITE" id="PS50089"/>
    </source>
</evidence>
<dbReference type="Proteomes" id="UP000203826">
    <property type="component" value="Segment"/>
</dbReference>
<feature type="coiled-coil region" evidence="8">
    <location>
        <begin position="96"/>
        <end position="130"/>
    </location>
</feature>